<name>A0AB39YXV3_DROSZ</name>
<dbReference type="AlphaFoldDB" id="A0AB39YXV3"/>
<keyword evidence="1" id="KW-1133">Transmembrane helix</keyword>
<keyword evidence="1" id="KW-0812">Transmembrane</keyword>
<dbReference type="GeneID" id="108005340"/>
<keyword evidence="2" id="KW-1185">Reference proteome</keyword>
<dbReference type="Proteomes" id="UP001652628">
    <property type="component" value="Chromosome X"/>
</dbReference>
<sequence length="181" mass="20778">MSQVMQMTRHVTSWLGWTPASPCDGLPAEEEPLQESSGFITVLILYLGMAGLFAALNLCTSSAKRELAALEPRQVQVRLGRHGRSTTGSSLRPSWLVNLTTLIREVAAPRRPHILLQQQQQQQRLRMRLLRQKEQELEMESEWQEHPTWQDVFDEEEPVATTCFMPNRQKSTYFDLPSDSE</sequence>
<gene>
    <name evidence="3 4" type="primary">LOC108005340</name>
</gene>
<organism evidence="2 4">
    <name type="scientific">Drosophila suzukii</name>
    <name type="common">Spotted-wing drosophila fruit fly</name>
    <dbReference type="NCBI Taxonomy" id="28584"/>
    <lineage>
        <taxon>Eukaryota</taxon>
        <taxon>Metazoa</taxon>
        <taxon>Ecdysozoa</taxon>
        <taxon>Arthropoda</taxon>
        <taxon>Hexapoda</taxon>
        <taxon>Insecta</taxon>
        <taxon>Pterygota</taxon>
        <taxon>Neoptera</taxon>
        <taxon>Endopterygota</taxon>
        <taxon>Diptera</taxon>
        <taxon>Brachycera</taxon>
        <taxon>Muscomorpha</taxon>
        <taxon>Ephydroidea</taxon>
        <taxon>Drosophilidae</taxon>
        <taxon>Drosophila</taxon>
        <taxon>Sophophora</taxon>
    </lineage>
</organism>
<evidence type="ECO:0000313" key="3">
    <source>
        <dbReference type="RefSeq" id="XP_016924065.2"/>
    </source>
</evidence>
<protein>
    <submittedName>
        <fullName evidence="3 4">Uncharacterized protein</fullName>
    </submittedName>
</protein>
<feature type="transmembrane region" description="Helical" evidence="1">
    <location>
        <begin position="38"/>
        <end position="59"/>
    </location>
</feature>
<accession>A0AB39YXV3</accession>
<evidence type="ECO:0000256" key="1">
    <source>
        <dbReference type="SAM" id="Phobius"/>
    </source>
</evidence>
<keyword evidence="1" id="KW-0472">Membrane</keyword>
<dbReference type="RefSeq" id="XP_016924065.2">
    <property type="nucleotide sequence ID" value="XM_017068576.4"/>
</dbReference>
<proteinExistence type="predicted"/>
<evidence type="ECO:0000313" key="2">
    <source>
        <dbReference type="Proteomes" id="UP001652628"/>
    </source>
</evidence>
<evidence type="ECO:0000313" key="4">
    <source>
        <dbReference type="RefSeq" id="XP_016924066.2"/>
    </source>
</evidence>
<reference evidence="3 4" key="1">
    <citation type="submission" date="2025-05" db="UniProtKB">
        <authorList>
            <consortium name="RefSeq"/>
        </authorList>
    </citation>
    <scope>IDENTIFICATION</scope>
</reference>
<dbReference type="RefSeq" id="XP_016924066.2">
    <property type="nucleotide sequence ID" value="XM_017068577.4"/>
</dbReference>